<dbReference type="Pfam" id="PF06059">
    <property type="entry name" value="DUF930"/>
    <property type="match status" value="1"/>
</dbReference>
<sequence length="148" mass="16924">MILLAGIVRQHLQVRANQSMKKIFVAIAMAAFALRPASAMNSTEEAGLKKLDPQTRLEQRCDVEAMERIRKDEEKFNPDKVLAYAFADPTMEDHAIKTRGAAFRSRGEWYHLKYKCQTSADNMNVVGFKYKIGDLVPKKDWSRHLLVP</sequence>
<comment type="caution">
    <text evidence="1">The sequence shown here is derived from an EMBL/GenBank/DDBJ whole genome shotgun (WGS) entry which is preliminary data.</text>
</comment>
<gene>
    <name evidence="1" type="ORF">C7476_13215</name>
</gene>
<organism evidence="1 2">
    <name type="scientific">Phyllobacterium bourgognense</name>
    <dbReference type="NCBI Taxonomy" id="314236"/>
    <lineage>
        <taxon>Bacteria</taxon>
        <taxon>Pseudomonadati</taxon>
        <taxon>Pseudomonadota</taxon>
        <taxon>Alphaproteobacteria</taxon>
        <taxon>Hyphomicrobiales</taxon>
        <taxon>Phyllobacteriaceae</taxon>
        <taxon>Phyllobacterium</taxon>
    </lineage>
</organism>
<name>A0A368YE69_9HYPH</name>
<evidence type="ECO:0000313" key="2">
    <source>
        <dbReference type="Proteomes" id="UP000253324"/>
    </source>
</evidence>
<keyword evidence="2" id="KW-1185">Reference proteome</keyword>
<proteinExistence type="predicted"/>
<dbReference type="AlphaFoldDB" id="A0A368YE69"/>
<evidence type="ECO:0000313" key="1">
    <source>
        <dbReference type="EMBL" id="RCW77979.1"/>
    </source>
</evidence>
<accession>A0A368YE69</accession>
<dbReference type="EMBL" id="QPJM01000032">
    <property type="protein sequence ID" value="RCW77979.1"/>
    <property type="molecule type" value="Genomic_DNA"/>
</dbReference>
<reference evidence="1 2" key="1">
    <citation type="submission" date="2018-07" db="EMBL/GenBank/DDBJ databases">
        <title>Genomic Encyclopedia of Type Strains, Phase III (KMG-III): the genomes of soil and plant-associated and newly described type strains.</title>
        <authorList>
            <person name="Whitman W."/>
        </authorList>
    </citation>
    <scope>NUCLEOTIDE SEQUENCE [LARGE SCALE GENOMIC DNA]</scope>
    <source>
        <strain evidence="1 2">31-25a</strain>
    </source>
</reference>
<dbReference type="InterPro" id="IPR009273">
    <property type="entry name" value="DUF930"/>
</dbReference>
<dbReference type="Proteomes" id="UP000253324">
    <property type="component" value="Unassembled WGS sequence"/>
</dbReference>
<protein>
    <submittedName>
        <fullName evidence="1">Uncharacterized protein DUF930</fullName>
    </submittedName>
</protein>